<dbReference type="CDD" id="cd00854">
    <property type="entry name" value="NagA"/>
    <property type="match status" value="1"/>
</dbReference>
<dbReference type="Pfam" id="PF01979">
    <property type="entry name" value="Amidohydro_1"/>
    <property type="match status" value="1"/>
</dbReference>
<keyword evidence="3 5" id="KW-0378">Hydrolase</keyword>
<dbReference type="PANTHER" id="PTHR11113">
    <property type="entry name" value="N-ACETYLGLUCOSAMINE-6-PHOSPHATE DEACETYLASE"/>
    <property type="match status" value="1"/>
</dbReference>
<dbReference type="SUPFAM" id="SSF51556">
    <property type="entry name" value="Metallo-dependent hydrolases"/>
    <property type="match status" value="1"/>
</dbReference>
<name>A0A2I7N4C6_9NEIS</name>
<dbReference type="Gene3D" id="2.30.40.10">
    <property type="entry name" value="Urease, subunit C, domain 1"/>
    <property type="match status" value="1"/>
</dbReference>
<evidence type="ECO:0000256" key="8">
    <source>
        <dbReference type="PIRSR" id="PIRSR038994-3"/>
    </source>
</evidence>
<keyword evidence="4 5" id="KW-0119">Carbohydrate metabolism</keyword>
<dbReference type="AlphaFoldDB" id="A0A2I7N4C6"/>
<dbReference type="NCBIfam" id="TIGR00221">
    <property type="entry name" value="nagA"/>
    <property type="match status" value="1"/>
</dbReference>
<dbReference type="GO" id="GO:0008448">
    <property type="term" value="F:N-acetylglucosamine-6-phosphate deacetylase activity"/>
    <property type="evidence" value="ECO:0007669"/>
    <property type="project" value="InterPro"/>
</dbReference>
<reference evidence="11" key="1">
    <citation type="submission" date="2017-11" db="EMBL/GenBank/DDBJ databases">
        <authorList>
            <person name="Chan K.G."/>
            <person name="Lee L.S."/>
        </authorList>
    </citation>
    <scope>NUCLEOTIDE SEQUENCE [LARGE SCALE GENOMIC DNA]</scope>
    <source>
        <strain evidence="11">DSM 100970</strain>
    </source>
</reference>
<feature type="binding site" evidence="7">
    <location>
        <position position="254"/>
    </location>
    <ligand>
        <name>substrate</name>
    </ligand>
</feature>
<dbReference type="KEGG" id="nba:CUN60_03040"/>
<evidence type="ECO:0000256" key="5">
    <source>
        <dbReference type="PIRNR" id="PIRNR038994"/>
    </source>
</evidence>
<dbReference type="GO" id="GO:0006046">
    <property type="term" value="P:N-acetylglucosamine catabolic process"/>
    <property type="evidence" value="ECO:0007669"/>
    <property type="project" value="TreeGrafter"/>
</dbReference>
<dbReference type="InterPro" id="IPR032466">
    <property type="entry name" value="Metal_Hydrolase"/>
</dbReference>
<dbReference type="PIRSF" id="PIRSF038994">
    <property type="entry name" value="NagA"/>
    <property type="match status" value="1"/>
</dbReference>
<feature type="binding site" evidence="7">
    <location>
        <position position="231"/>
    </location>
    <ligand>
        <name>substrate</name>
    </ligand>
</feature>
<evidence type="ECO:0000256" key="3">
    <source>
        <dbReference type="ARBA" id="ARBA00022801"/>
    </source>
</evidence>
<dbReference type="OrthoDB" id="9776488at2"/>
<dbReference type="EMBL" id="CP024847">
    <property type="protein sequence ID" value="AUR51317.1"/>
    <property type="molecule type" value="Genomic_DNA"/>
</dbReference>
<gene>
    <name evidence="10" type="primary">nagA</name>
    <name evidence="10" type="ORF">CUN60_03040</name>
</gene>
<dbReference type="Proteomes" id="UP000236655">
    <property type="component" value="Chromosome"/>
</dbReference>
<dbReference type="Gene3D" id="3.20.20.140">
    <property type="entry name" value="Metal-dependent hydrolases"/>
    <property type="match status" value="1"/>
</dbReference>
<comment type="similarity">
    <text evidence="1 5">Belongs to the metallo-dependent hydrolases superfamily. NagA family.</text>
</comment>
<dbReference type="GO" id="GO:0046872">
    <property type="term" value="F:metal ion binding"/>
    <property type="evidence" value="ECO:0007669"/>
    <property type="project" value="UniProtKB-KW"/>
</dbReference>
<feature type="binding site" evidence="7">
    <location>
        <begin position="223"/>
        <end position="224"/>
    </location>
    <ligand>
        <name>substrate</name>
    </ligand>
</feature>
<keyword evidence="11" id="KW-1185">Reference proteome</keyword>
<evidence type="ECO:0000259" key="9">
    <source>
        <dbReference type="Pfam" id="PF01979"/>
    </source>
</evidence>
<feature type="binding site" evidence="8">
    <location>
        <position position="134"/>
    </location>
    <ligand>
        <name>Zn(2+)</name>
        <dbReference type="ChEBI" id="CHEBI:29105"/>
    </ligand>
</feature>
<organism evidence="10 11">
    <name type="scientific">Aquella oligotrophica</name>
    <dbReference type="NCBI Taxonomy" id="2067065"/>
    <lineage>
        <taxon>Bacteria</taxon>
        <taxon>Pseudomonadati</taxon>
        <taxon>Pseudomonadota</taxon>
        <taxon>Betaproteobacteria</taxon>
        <taxon>Neisseriales</taxon>
        <taxon>Neisseriaceae</taxon>
        <taxon>Aquella</taxon>
    </lineage>
</organism>
<feature type="binding site" evidence="7">
    <location>
        <begin position="309"/>
        <end position="311"/>
    </location>
    <ligand>
        <name>substrate</name>
    </ligand>
</feature>
<accession>A0A2I7N4C6</accession>
<sequence>MSSEMRSITAKYIFDGVNLLTNKIVLLADNQIVDVIDSDKLYDKSQLEDFGNSVISPGMLDLQLNGCGGVLFNADISMETLETMHQTNLKFGTTGFLPTLITADFNDSITALEVVKEWFKQYGNTRGVLGIHLEGPFLSKEKRGIHPEEFIIKPTDEMLAKIVPYAKLFPIKMTMAAENVKPEQIEFLAKHGIIVSIGHSNASYEVAENAFKHGAKTVTHMFNAMSGMTGRNPGLIGAVLANPVYLGLIVDMLHVDKANVRLMTNLKPTSVYLVTDAVTPTGTDMTEFDFAGKHLYVRDGKCVDDAGTLGGAYLTMNEAIENCVEKCGLSLEQSLTMATLIPAQLIGVDDQIGRIAEGYRADLIAIDLDSYSCQLI</sequence>
<evidence type="ECO:0000256" key="6">
    <source>
        <dbReference type="PIRSR" id="PIRSR038994-1"/>
    </source>
</evidence>
<comment type="cofactor">
    <cofactor evidence="8">
        <name>a divalent metal cation</name>
        <dbReference type="ChEBI" id="CHEBI:60240"/>
    </cofactor>
    <text evidence="8">Binds 1 divalent metal cation per subunit.</text>
</comment>
<feature type="active site" description="Proton donor/acceptor" evidence="6">
    <location>
        <position position="276"/>
    </location>
</feature>
<dbReference type="PANTHER" id="PTHR11113:SF14">
    <property type="entry name" value="N-ACETYLGLUCOSAMINE-6-PHOSPHATE DEACETYLASE"/>
    <property type="match status" value="1"/>
</dbReference>
<dbReference type="SUPFAM" id="SSF51338">
    <property type="entry name" value="Composite domain of metallo-dependent hydrolases"/>
    <property type="match status" value="1"/>
</dbReference>
<evidence type="ECO:0000313" key="11">
    <source>
        <dbReference type="Proteomes" id="UP000236655"/>
    </source>
</evidence>
<feature type="binding site" evidence="7">
    <location>
        <position position="145"/>
    </location>
    <ligand>
        <name>substrate</name>
    </ligand>
</feature>
<proteinExistence type="inferred from homology"/>
<keyword evidence="2 8" id="KW-0479">Metal-binding</keyword>
<dbReference type="RefSeq" id="WP_102950617.1">
    <property type="nucleotide sequence ID" value="NZ_CP024847.1"/>
</dbReference>
<evidence type="ECO:0000313" key="10">
    <source>
        <dbReference type="EMBL" id="AUR51317.1"/>
    </source>
</evidence>
<dbReference type="InterPro" id="IPR006680">
    <property type="entry name" value="Amidohydro-rel"/>
</dbReference>
<evidence type="ECO:0000256" key="7">
    <source>
        <dbReference type="PIRSR" id="PIRSR038994-2"/>
    </source>
</evidence>
<evidence type="ECO:0000256" key="4">
    <source>
        <dbReference type="ARBA" id="ARBA00023277"/>
    </source>
</evidence>
<feature type="binding site" evidence="8">
    <location>
        <position position="199"/>
    </location>
    <ligand>
        <name>Zn(2+)</name>
        <dbReference type="ChEBI" id="CHEBI:29105"/>
    </ligand>
</feature>
<dbReference type="InterPro" id="IPR011059">
    <property type="entry name" value="Metal-dep_hydrolase_composite"/>
</dbReference>
<feature type="domain" description="Amidohydrolase-related" evidence="9">
    <location>
        <begin position="54"/>
        <end position="369"/>
    </location>
</feature>
<evidence type="ECO:0000256" key="2">
    <source>
        <dbReference type="ARBA" id="ARBA00022723"/>
    </source>
</evidence>
<evidence type="ECO:0000256" key="1">
    <source>
        <dbReference type="ARBA" id="ARBA00010716"/>
    </source>
</evidence>
<dbReference type="InterPro" id="IPR003764">
    <property type="entry name" value="GlcNAc_6-P_deAcase"/>
</dbReference>
<protein>
    <submittedName>
        <fullName evidence="10">N-acetylglucosamine-6-phosphate deacetylase</fullName>
    </submittedName>
</protein>
<feature type="binding site" evidence="8">
    <location>
        <position position="220"/>
    </location>
    <ligand>
        <name>Zn(2+)</name>
        <dbReference type="ChEBI" id="CHEBI:29105"/>
    </ligand>
</feature>